<proteinExistence type="predicted"/>
<dbReference type="Proteomes" id="UP000799755">
    <property type="component" value="Unassembled WGS sequence"/>
</dbReference>
<name>A0ACB6QVR8_9PLEO</name>
<protein>
    <submittedName>
        <fullName evidence="1">Uncharacterized protein</fullName>
    </submittedName>
</protein>
<evidence type="ECO:0000313" key="1">
    <source>
        <dbReference type="EMBL" id="KAF2471031.1"/>
    </source>
</evidence>
<organism evidence="1 2">
    <name type="scientific">Lindgomyces ingoldianus</name>
    <dbReference type="NCBI Taxonomy" id="673940"/>
    <lineage>
        <taxon>Eukaryota</taxon>
        <taxon>Fungi</taxon>
        <taxon>Dikarya</taxon>
        <taxon>Ascomycota</taxon>
        <taxon>Pezizomycotina</taxon>
        <taxon>Dothideomycetes</taxon>
        <taxon>Pleosporomycetidae</taxon>
        <taxon>Pleosporales</taxon>
        <taxon>Lindgomycetaceae</taxon>
        <taxon>Lindgomyces</taxon>
    </lineage>
</organism>
<gene>
    <name evidence="1" type="ORF">BDR25DRAFT_393622</name>
</gene>
<accession>A0ACB6QVR8</accession>
<sequence>MYLRLSHSETKEDIFLLRKVIIFSKNMTGEPSETSGQVSIKVFGVIFGEFSNRGAFYCLNLGAFIYEGVIEQHTLEATRVNQPELKELLCGEMSLALNVDSPPPCSKLASRMIPKRVVWPSSLVPPNTGIRSLSKLIIAVARRQGILDINIRVLDYDDKDLDDSFWLVFIGKHSFQEMVDVIEVEINFVSNANSLKARNSFLSFKILAGGMFESIFDLGSYECISNGVPIGFSLKIAAPKVRVRIWVLKAWREAICILVREITEPRPFSTLLLGKCRTSCGFDKGTHTNFEKFKEQLVHAIGCVTELRNNGLCVKLDVTQTLNRPQASQKARGEGDGVVYEWSGKSFRLASPLVPSYKTKALRPVLSFLFNGPPYQCCCETQLSIHANEKFGVIFTSFCHLALRTLTSLPVRAWRDSRLHLASESPGPISKSVSPRGSICAIWCPYGSRCEDRVPQSRESWSDTILKRKSEGIIRFRLLWWGGPFTIYHLFVSTTSSFDYSRLSFDPLNTHNMRLWHANC</sequence>
<keyword evidence="2" id="KW-1185">Reference proteome</keyword>
<evidence type="ECO:0000313" key="2">
    <source>
        <dbReference type="Proteomes" id="UP000799755"/>
    </source>
</evidence>
<comment type="caution">
    <text evidence="1">The sequence shown here is derived from an EMBL/GenBank/DDBJ whole genome shotgun (WGS) entry which is preliminary data.</text>
</comment>
<reference evidence="1" key="1">
    <citation type="journal article" date="2020" name="Stud. Mycol.">
        <title>101 Dothideomycetes genomes: a test case for predicting lifestyles and emergence of pathogens.</title>
        <authorList>
            <person name="Haridas S."/>
            <person name="Albert R."/>
            <person name="Binder M."/>
            <person name="Bloem J."/>
            <person name="Labutti K."/>
            <person name="Salamov A."/>
            <person name="Andreopoulos B."/>
            <person name="Baker S."/>
            <person name="Barry K."/>
            <person name="Bills G."/>
            <person name="Bluhm B."/>
            <person name="Cannon C."/>
            <person name="Castanera R."/>
            <person name="Culley D."/>
            <person name="Daum C."/>
            <person name="Ezra D."/>
            <person name="Gonzalez J."/>
            <person name="Henrissat B."/>
            <person name="Kuo A."/>
            <person name="Liang C."/>
            <person name="Lipzen A."/>
            <person name="Lutzoni F."/>
            <person name="Magnuson J."/>
            <person name="Mondo S."/>
            <person name="Nolan M."/>
            <person name="Ohm R."/>
            <person name="Pangilinan J."/>
            <person name="Park H.-J."/>
            <person name="Ramirez L."/>
            <person name="Alfaro M."/>
            <person name="Sun H."/>
            <person name="Tritt A."/>
            <person name="Yoshinaga Y."/>
            <person name="Zwiers L.-H."/>
            <person name="Turgeon B."/>
            <person name="Goodwin S."/>
            <person name="Spatafora J."/>
            <person name="Crous P."/>
            <person name="Grigoriev I."/>
        </authorList>
    </citation>
    <scope>NUCLEOTIDE SEQUENCE</scope>
    <source>
        <strain evidence="1">ATCC 200398</strain>
    </source>
</reference>
<dbReference type="EMBL" id="MU003506">
    <property type="protein sequence ID" value="KAF2471031.1"/>
    <property type="molecule type" value="Genomic_DNA"/>
</dbReference>